<dbReference type="RefSeq" id="WP_158345053.1">
    <property type="nucleotide sequence ID" value="NZ_AP019379.1"/>
</dbReference>
<proteinExistence type="inferred from homology"/>
<protein>
    <recommendedName>
        <fullName evidence="2 10">DNA polymerase III subunit delta</fullName>
        <ecNumber evidence="1 10">2.7.7.7</ecNumber>
    </recommendedName>
</protein>
<dbReference type="EC" id="2.7.7.7" evidence="1 10"/>
<evidence type="ECO:0000256" key="3">
    <source>
        <dbReference type="ARBA" id="ARBA00022679"/>
    </source>
</evidence>
<evidence type="ECO:0000256" key="8">
    <source>
        <dbReference type="ARBA" id="ARBA00034754"/>
    </source>
</evidence>
<dbReference type="GO" id="GO:0006261">
    <property type="term" value="P:DNA-templated DNA replication"/>
    <property type="evidence" value="ECO:0007669"/>
    <property type="project" value="TreeGrafter"/>
</dbReference>
<keyword evidence="6" id="KW-0239">DNA-directed DNA polymerase</keyword>
<dbReference type="GO" id="GO:0009360">
    <property type="term" value="C:DNA polymerase III complex"/>
    <property type="evidence" value="ECO:0007669"/>
    <property type="project" value="UniProtKB-UniRule"/>
</dbReference>
<dbReference type="EMBL" id="AP019379">
    <property type="protein sequence ID" value="BBI01341.1"/>
    <property type="molecule type" value="Genomic_DNA"/>
</dbReference>
<keyword evidence="4" id="KW-0548">Nucleotidyltransferase</keyword>
<evidence type="ECO:0000256" key="9">
    <source>
        <dbReference type="ARBA" id="ARBA00049244"/>
    </source>
</evidence>
<evidence type="ECO:0000256" key="5">
    <source>
        <dbReference type="ARBA" id="ARBA00022705"/>
    </source>
</evidence>
<dbReference type="InterPro" id="IPR027417">
    <property type="entry name" value="P-loop_NTPase"/>
</dbReference>
<keyword evidence="14" id="KW-1185">Reference proteome</keyword>
<dbReference type="Pfam" id="PF14840">
    <property type="entry name" value="DNA_pol3_delt_C"/>
    <property type="match status" value="1"/>
</dbReference>
<dbReference type="GO" id="GO:0003677">
    <property type="term" value="F:DNA binding"/>
    <property type="evidence" value="ECO:0007669"/>
    <property type="project" value="InterPro"/>
</dbReference>
<dbReference type="AlphaFoldDB" id="A0A455TAF8"/>
<organism evidence="13 14">
    <name type="scientific">Buchnera aphidicola</name>
    <name type="common">Nipponaphis monzeni</name>
    <dbReference type="NCBI Taxonomy" id="2495405"/>
    <lineage>
        <taxon>Bacteria</taxon>
        <taxon>Pseudomonadati</taxon>
        <taxon>Pseudomonadota</taxon>
        <taxon>Gammaproteobacteria</taxon>
        <taxon>Enterobacterales</taxon>
        <taxon>Erwiniaceae</taxon>
        <taxon>Buchnera</taxon>
    </lineage>
</organism>
<evidence type="ECO:0000259" key="12">
    <source>
        <dbReference type="Pfam" id="PF14840"/>
    </source>
</evidence>
<evidence type="ECO:0000256" key="6">
    <source>
        <dbReference type="ARBA" id="ARBA00022932"/>
    </source>
</evidence>
<evidence type="ECO:0000256" key="1">
    <source>
        <dbReference type="ARBA" id="ARBA00012417"/>
    </source>
</evidence>
<evidence type="ECO:0000313" key="14">
    <source>
        <dbReference type="Proteomes" id="UP000317544"/>
    </source>
</evidence>
<comment type="catalytic activity">
    <reaction evidence="9">
        <text>DNA(n) + a 2'-deoxyribonucleoside 5'-triphosphate = DNA(n+1) + diphosphate</text>
        <dbReference type="Rhea" id="RHEA:22508"/>
        <dbReference type="Rhea" id="RHEA-COMP:17339"/>
        <dbReference type="Rhea" id="RHEA-COMP:17340"/>
        <dbReference type="ChEBI" id="CHEBI:33019"/>
        <dbReference type="ChEBI" id="CHEBI:61560"/>
        <dbReference type="ChEBI" id="CHEBI:173112"/>
        <dbReference type="EC" id="2.7.7.7"/>
    </reaction>
</comment>
<dbReference type="Proteomes" id="UP000317544">
    <property type="component" value="Chromosome"/>
</dbReference>
<dbReference type="Pfam" id="PF06144">
    <property type="entry name" value="DNA_pol3_delta"/>
    <property type="match status" value="1"/>
</dbReference>
<dbReference type="SUPFAM" id="SSF52540">
    <property type="entry name" value="P-loop containing nucleoside triphosphate hydrolases"/>
    <property type="match status" value="1"/>
</dbReference>
<dbReference type="InterPro" id="IPR008921">
    <property type="entry name" value="DNA_pol3_clamp-load_cplx_C"/>
</dbReference>
<dbReference type="PANTHER" id="PTHR34388">
    <property type="entry name" value="DNA POLYMERASE III SUBUNIT DELTA"/>
    <property type="match status" value="1"/>
</dbReference>
<keyword evidence="5" id="KW-0235">DNA replication</keyword>
<evidence type="ECO:0000313" key="13">
    <source>
        <dbReference type="EMBL" id="BBI01341.1"/>
    </source>
</evidence>
<evidence type="ECO:0000256" key="7">
    <source>
        <dbReference type="ARBA" id="ARBA00026073"/>
    </source>
</evidence>
<dbReference type="NCBIfam" id="TIGR01128">
    <property type="entry name" value="holA"/>
    <property type="match status" value="1"/>
</dbReference>
<feature type="domain" description="DNA polymerase III subunit delta C-terminal" evidence="12">
    <location>
        <begin position="215"/>
        <end position="329"/>
    </location>
</feature>
<evidence type="ECO:0000256" key="2">
    <source>
        <dbReference type="ARBA" id="ARBA00017703"/>
    </source>
</evidence>
<gene>
    <name evidence="13" type="primary">holA</name>
    <name evidence="13" type="ORF">BUCNMO_337</name>
</gene>
<dbReference type="GO" id="GO:0003887">
    <property type="term" value="F:DNA-directed DNA polymerase activity"/>
    <property type="evidence" value="ECO:0007669"/>
    <property type="project" value="UniProtKB-UniRule"/>
</dbReference>
<accession>A0A455TAF8</accession>
<keyword evidence="3" id="KW-0808">Transferase</keyword>
<dbReference type="InterPro" id="IPR010372">
    <property type="entry name" value="DNA_pol3_delta_N"/>
</dbReference>
<dbReference type="PANTHER" id="PTHR34388:SF1">
    <property type="entry name" value="DNA POLYMERASE III SUBUNIT DELTA"/>
    <property type="match status" value="1"/>
</dbReference>
<dbReference type="Gene3D" id="1.10.8.60">
    <property type="match status" value="1"/>
</dbReference>
<dbReference type="Gene3D" id="1.20.272.10">
    <property type="match status" value="1"/>
</dbReference>
<dbReference type="InterPro" id="IPR005790">
    <property type="entry name" value="DNA_polIII_delta"/>
</dbReference>
<dbReference type="SUPFAM" id="SSF48019">
    <property type="entry name" value="post-AAA+ oligomerization domain-like"/>
    <property type="match status" value="1"/>
</dbReference>
<evidence type="ECO:0000259" key="11">
    <source>
        <dbReference type="Pfam" id="PF06144"/>
    </source>
</evidence>
<dbReference type="Gene3D" id="3.40.50.300">
    <property type="entry name" value="P-loop containing nucleotide triphosphate hydrolases"/>
    <property type="match status" value="1"/>
</dbReference>
<comment type="similarity">
    <text evidence="8">Belongs to the DNA polymerase HolA subunit family.</text>
</comment>
<evidence type="ECO:0000256" key="4">
    <source>
        <dbReference type="ARBA" id="ARBA00022695"/>
    </source>
</evidence>
<dbReference type="OrthoDB" id="9770982at2"/>
<feature type="domain" description="DNA polymerase III delta N-terminal" evidence="11">
    <location>
        <begin position="21"/>
        <end position="115"/>
    </location>
</feature>
<name>A0A455TAF8_9GAMM</name>
<dbReference type="InterPro" id="IPR032780">
    <property type="entry name" value="DNA_pol3_delt_C"/>
</dbReference>
<comment type="subunit">
    <text evidence="7">DNA polymerase III contains a core (composed of alpha, epsilon and theta chains) that associates with a tau subunit. This core dimerizes to form the POLIII' complex. PolIII' associates with the gamma complex (composed of gamma, delta, delta', psi and chi chains) and with the beta chain to form the complete DNA polymerase III complex.</text>
</comment>
<reference evidence="13 14" key="1">
    <citation type="journal article" date="2019" name="Proc. Natl. Acad. Sci. U.S.A.">
        <title>Exaggeration and cooption of innate immunity for social defense.</title>
        <authorList>
            <person name="Kutsukake M."/>
            <person name="Moriyama M."/>
            <person name="Shigenobu S."/>
            <person name="Meng X.-Y."/>
            <person name="Nikoh N."/>
            <person name="Noda C."/>
            <person name="Kobayashi S."/>
            <person name="Fukatsu T."/>
        </authorList>
    </citation>
    <scope>NUCLEOTIDE SEQUENCE [LARGE SCALE GENOMIC DNA]</scope>
    <source>
        <strain evidence="13 14">Nmo</strain>
    </source>
</reference>
<evidence type="ECO:0000256" key="10">
    <source>
        <dbReference type="NCBIfam" id="TIGR01128"/>
    </source>
</evidence>
<sequence length="330" mass="39160">MLYINYQHLISNLNTQLNLFYLILGKENILIEESTKLIIQTAYKKEYTKKFFFILEKESDWLKIFFILKNKLLFNNKKVIIIIIKKNNVYNQLINNLKKIFNLISSDTIIIINYYSWSIQYNSYKLNNFNTLGTIVNCSSLNNNQLKKWINFKIKSNKITIENQAKLILCKYYLNNLLELKQIIDIICLLWPNSYVTTLQIKKIINNSTNFSILNWIDAILSNQKKESLKILNNLIKNKFHPLMLIKALTNNLLILINMKRQNKISFNAFLQKNKVYKNRYCLFINACKKCTNTQLYKMIHIILLIETSIKKNINISIDNKLEDLSLILF</sequence>